<dbReference type="InterPro" id="IPR017853">
    <property type="entry name" value="GH"/>
</dbReference>
<dbReference type="InterPro" id="IPR001547">
    <property type="entry name" value="Glyco_hydro_5"/>
</dbReference>
<comment type="similarity">
    <text evidence="1 4">Belongs to the glycosyl hydrolase 5 (cellulase A) family.</text>
</comment>
<reference evidence="7" key="1">
    <citation type="submission" date="2020-10" db="EMBL/GenBank/DDBJ databases">
        <title>Unveiling of a novel bifunctional photoreceptor, Dualchrome1, isolated from a cosmopolitan green alga.</title>
        <authorList>
            <person name="Suzuki S."/>
            <person name="Kawachi M."/>
        </authorList>
    </citation>
    <scope>NUCLEOTIDE SEQUENCE</scope>
    <source>
        <strain evidence="7">NIES 2893</strain>
    </source>
</reference>
<keyword evidence="5" id="KW-0732">Signal</keyword>
<accession>A0A830HW16</accession>
<keyword evidence="8" id="KW-1185">Reference proteome</keyword>
<evidence type="ECO:0000256" key="3">
    <source>
        <dbReference type="ARBA" id="ARBA00023295"/>
    </source>
</evidence>
<dbReference type="Pfam" id="PF00150">
    <property type="entry name" value="Cellulase"/>
    <property type="match status" value="1"/>
</dbReference>
<keyword evidence="2 4" id="KW-0378">Hydrolase</keyword>
<proteinExistence type="inferred from homology"/>
<feature type="chain" id="PRO_5032268441" description="Glycoside hydrolase family 5 domain-containing protein" evidence="5">
    <location>
        <begin position="29"/>
        <end position="424"/>
    </location>
</feature>
<feature type="signal peptide" evidence="5">
    <location>
        <begin position="1"/>
        <end position="28"/>
    </location>
</feature>
<comment type="caution">
    <text evidence="7">The sequence shown here is derived from an EMBL/GenBank/DDBJ whole genome shotgun (WGS) entry which is preliminary data.</text>
</comment>
<dbReference type="GO" id="GO:0004553">
    <property type="term" value="F:hydrolase activity, hydrolyzing O-glycosyl compounds"/>
    <property type="evidence" value="ECO:0007669"/>
    <property type="project" value="InterPro"/>
</dbReference>
<dbReference type="PANTHER" id="PTHR31263">
    <property type="entry name" value="CELLULASE FAMILY PROTEIN (AFU_ORTHOLOGUE AFUA_5G14560)"/>
    <property type="match status" value="1"/>
</dbReference>
<dbReference type="PANTHER" id="PTHR31263:SF0">
    <property type="entry name" value="CELLULASE FAMILY PROTEIN (AFU_ORTHOLOGUE AFUA_5G14560)"/>
    <property type="match status" value="1"/>
</dbReference>
<sequence length="424" mass="46537">MMATLCRRASRPLYLLSLLLLGVSACSAAPLEVPLGVDGARVVDASGANVRLACVNWFGTEQLDGSPSGLHIQDPKTIAETVSRLGFNCVRLPFSVQNVLTDPTLDARTVKAATEKGYKIRTSMDALDAAVSALSDAGVGVLLDNHMSDAGWCCNLVDDNGLWYNERWPEEAWVEAWVKLAARYRSTPLVFGADLRNEPRETRVKAAHGTPHACRVVDEPWGAWRDAFERCGRAIRAVNPQMLLVVEATGFSVTLPVHEIISGSGAVRLDRVVYSPHDYAWENPKNLSNLTYPAFEALLDKRWGVIATEGKYPILLGEFGASQVEKEHSRDTSYWRHMMLYLAKREEVGFALWSLDSSGANGDGKTPQWCKPPCCDKSGGSGHPHGEFQDWGLLNASYTGAANEAMARDLQNLMYRLKLAVMAV</sequence>
<dbReference type="Proteomes" id="UP000660262">
    <property type="component" value="Unassembled WGS sequence"/>
</dbReference>
<dbReference type="GO" id="GO:0000272">
    <property type="term" value="P:polysaccharide catabolic process"/>
    <property type="evidence" value="ECO:0007669"/>
    <property type="project" value="InterPro"/>
</dbReference>
<dbReference type="SUPFAM" id="SSF51445">
    <property type="entry name" value="(Trans)glycosidases"/>
    <property type="match status" value="1"/>
</dbReference>
<protein>
    <recommendedName>
        <fullName evidence="6">Glycoside hydrolase family 5 domain-containing protein</fullName>
    </recommendedName>
</protein>
<name>A0A830HW16_9CHLO</name>
<evidence type="ECO:0000256" key="1">
    <source>
        <dbReference type="ARBA" id="ARBA00005641"/>
    </source>
</evidence>
<keyword evidence="3 4" id="KW-0326">Glycosidase</keyword>
<evidence type="ECO:0000256" key="2">
    <source>
        <dbReference type="ARBA" id="ARBA00022801"/>
    </source>
</evidence>
<dbReference type="AlphaFoldDB" id="A0A830HW16"/>
<evidence type="ECO:0000259" key="6">
    <source>
        <dbReference type="Pfam" id="PF00150"/>
    </source>
</evidence>
<evidence type="ECO:0000313" key="8">
    <source>
        <dbReference type="Proteomes" id="UP000660262"/>
    </source>
</evidence>
<evidence type="ECO:0000256" key="4">
    <source>
        <dbReference type="RuleBase" id="RU361153"/>
    </source>
</evidence>
<evidence type="ECO:0000256" key="5">
    <source>
        <dbReference type="SAM" id="SignalP"/>
    </source>
</evidence>
<feature type="domain" description="Glycoside hydrolase family 5" evidence="6">
    <location>
        <begin position="43"/>
        <end position="357"/>
    </location>
</feature>
<dbReference type="OrthoDB" id="442731at2759"/>
<dbReference type="Gene3D" id="3.20.20.80">
    <property type="entry name" value="Glycosidases"/>
    <property type="match status" value="1"/>
</dbReference>
<gene>
    <name evidence="7" type="ORF">PPROV_001032400</name>
</gene>
<dbReference type="EMBL" id="BNJQ01000035">
    <property type="protein sequence ID" value="GHP11596.1"/>
    <property type="molecule type" value="Genomic_DNA"/>
</dbReference>
<organism evidence="7 8">
    <name type="scientific">Pycnococcus provasolii</name>
    <dbReference type="NCBI Taxonomy" id="41880"/>
    <lineage>
        <taxon>Eukaryota</taxon>
        <taxon>Viridiplantae</taxon>
        <taxon>Chlorophyta</taxon>
        <taxon>Pseudoscourfieldiophyceae</taxon>
        <taxon>Pseudoscourfieldiales</taxon>
        <taxon>Pycnococcaceae</taxon>
        <taxon>Pycnococcus</taxon>
    </lineage>
</organism>
<evidence type="ECO:0000313" key="7">
    <source>
        <dbReference type="EMBL" id="GHP11596.1"/>
    </source>
</evidence>
<dbReference type="PROSITE" id="PS51257">
    <property type="entry name" value="PROKAR_LIPOPROTEIN"/>
    <property type="match status" value="1"/>
</dbReference>